<dbReference type="EMBL" id="JABBWD010000047">
    <property type="protein sequence ID" value="KAG1773605.1"/>
    <property type="molecule type" value="Genomic_DNA"/>
</dbReference>
<evidence type="ECO:0000256" key="1">
    <source>
        <dbReference type="SAM" id="MobiDB-lite"/>
    </source>
</evidence>
<sequence length="129" mass="14064">MCAHTLSPSHTLLPPTMSTPPAPTIQHQHLSTPSVRANATLASANDEGTRACNASGEEENERHQEERWDEHNRGGEEILGDNENGGQSSFKDEEGGTAAFQNSTTSRPFKGATALKFGIIWFCEQTPWD</sequence>
<dbReference type="Proteomes" id="UP000714275">
    <property type="component" value="Unassembled WGS sequence"/>
</dbReference>
<feature type="region of interest" description="Disordered" evidence="1">
    <location>
        <begin position="1"/>
        <end position="30"/>
    </location>
</feature>
<protein>
    <submittedName>
        <fullName evidence="2">Uncharacterized protein</fullName>
    </submittedName>
</protein>
<dbReference type="AlphaFoldDB" id="A0A9P7CZD6"/>
<feature type="compositionally biased region" description="Polar residues" evidence="1">
    <location>
        <begin position="1"/>
        <end position="10"/>
    </location>
</feature>
<organism evidence="2 3">
    <name type="scientific">Suillus placidus</name>
    <dbReference type="NCBI Taxonomy" id="48579"/>
    <lineage>
        <taxon>Eukaryota</taxon>
        <taxon>Fungi</taxon>
        <taxon>Dikarya</taxon>
        <taxon>Basidiomycota</taxon>
        <taxon>Agaricomycotina</taxon>
        <taxon>Agaricomycetes</taxon>
        <taxon>Agaricomycetidae</taxon>
        <taxon>Boletales</taxon>
        <taxon>Suillineae</taxon>
        <taxon>Suillaceae</taxon>
        <taxon>Suillus</taxon>
    </lineage>
</organism>
<accession>A0A9P7CZD6</accession>
<feature type="region of interest" description="Disordered" evidence="1">
    <location>
        <begin position="43"/>
        <end position="105"/>
    </location>
</feature>
<evidence type="ECO:0000313" key="3">
    <source>
        <dbReference type="Proteomes" id="UP000714275"/>
    </source>
</evidence>
<keyword evidence="3" id="KW-1185">Reference proteome</keyword>
<gene>
    <name evidence="2" type="ORF">EV702DRAFT_1048168</name>
</gene>
<comment type="caution">
    <text evidence="2">The sequence shown here is derived from an EMBL/GenBank/DDBJ whole genome shotgun (WGS) entry which is preliminary data.</text>
</comment>
<feature type="compositionally biased region" description="Basic and acidic residues" evidence="1">
    <location>
        <begin position="60"/>
        <end position="76"/>
    </location>
</feature>
<evidence type="ECO:0000313" key="2">
    <source>
        <dbReference type="EMBL" id="KAG1773605.1"/>
    </source>
</evidence>
<proteinExistence type="predicted"/>
<name>A0A9P7CZD6_9AGAM</name>
<reference evidence="2" key="1">
    <citation type="journal article" date="2020" name="New Phytol.">
        <title>Comparative genomics reveals dynamic genome evolution in host specialist ectomycorrhizal fungi.</title>
        <authorList>
            <person name="Lofgren L.A."/>
            <person name="Nguyen N.H."/>
            <person name="Vilgalys R."/>
            <person name="Ruytinx J."/>
            <person name="Liao H.L."/>
            <person name="Branco S."/>
            <person name="Kuo A."/>
            <person name="LaButti K."/>
            <person name="Lipzen A."/>
            <person name="Andreopoulos W."/>
            <person name="Pangilinan J."/>
            <person name="Riley R."/>
            <person name="Hundley H."/>
            <person name="Na H."/>
            <person name="Barry K."/>
            <person name="Grigoriev I.V."/>
            <person name="Stajich J.E."/>
            <person name="Kennedy P.G."/>
        </authorList>
    </citation>
    <scope>NUCLEOTIDE SEQUENCE</scope>
    <source>
        <strain evidence="2">DOB743</strain>
    </source>
</reference>